<dbReference type="OrthoDB" id="6422403at2759"/>
<evidence type="ECO:0000313" key="1">
    <source>
        <dbReference type="EMBL" id="GFS33706.1"/>
    </source>
</evidence>
<proteinExistence type="predicted"/>
<dbReference type="EMBL" id="BMAV01024528">
    <property type="protein sequence ID" value="GFS33706.1"/>
    <property type="molecule type" value="Genomic_DNA"/>
</dbReference>
<comment type="caution">
    <text evidence="1">The sequence shown here is derived from an EMBL/GenBank/DDBJ whole genome shotgun (WGS) entry which is preliminary data.</text>
</comment>
<evidence type="ECO:0000313" key="2">
    <source>
        <dbReference type="Proteomes" id="UP000886998"/>
    </source>
</evidence>
<dbReference type="AlphaFoldDB" id="A0A8X6I9M4"/>
<sequence length="137" mass="15886">MGKEGYKIVLDHVSIFVRKVHINPGILIAYAKALEKAAAKYPTDRVNCKVFSIPQPSYSIFQDNMFSGQIPKRIIVSCVDNNVINGNYKKSPFEFNHYYMNFIGVYIDNEPMPHQPLELDFEKRNLYQSISELVFEF</sequence>
<keyword evidence="2" id="KW-1185">Reference proteome</keyword>
<accession>A0A8X6I9M4</accession>
<organism evidence="1 2">
    <name type="scientific">Trichonephila inaurata madagascariensis</name>
    <dbReference type="NCBI Taxonomy" id="2747483"/>
    <lineage>
        <taxon>Eukaryota</taxon>
        <taxon>Metazoa</taxon>
        <taxon>Ecdysozoa</taxon>
        <taxon>Arthropoda</taxon>
        <taxon>Chelicerata</taxon>
        <taxon>Arachnida</taxon>
        <taxon>Araneae</taxon>
        <taxon>Araneomorphae</taxon>
        <taxon>Entelegynae</taxon>
        <taxon>Araneoidea</taxon>
        <taxon>Nephilidae</taxon>
        <taxon>Trichonephila</taxon>
        <taxon>Trichonephila inaurata</taxon>
    </lineage>
</organism>
<protein>
    <submittedName>
        <fullName evidence="1">Uncharacterized protein F54H12.2</fullName>
    </submittedName>
</protein>
<gene>
    <name evidence="1" type="primary">F54H12.2_102</name>
    <name evidence="1" type="ORF">TNIN_201681</name>
</gene>
<dbReference type="Proteomes" id="UP000886998">
    <property type="component" value="Unassembled WGS sequence"/>
</dbReference>
<reference evidence="1" key="1">
    <citation type="submission" date="2020-08" db="EMBL/GenBank/DDBJ databases">
        <title>Multicomponent nature underlies the extraordinary mechanical properties of spider dragline silk.</title>
        <authorList>
            <person name="Kono N."/>
            <person name="Nakamura H."/>
            <person name="Mori M."/>
            <person name="Yoshida Y."/>
            <person name="Ohtoshi R."/>
            <person name="Malay A.D."/>
            <person name="Moran D.A.P."/>
            <person name="Tomita M."/>
            <person name="Numata K."/>
            <person name="Arakawa K."/>
        </authorList>
    </citation>
    <scope>NUCLEOTIDE SEQUENCE</scope>
</reference>
<name>A0A8X6I9M4_9ARAC</name>